<dbReference type="GO" id="GO:0003676">
    <property type="term" value="F:nucleic acid binding"/>
    <property type="evidence" value="ECO:0007669"/>
    <property type="project" value="InterPro"/>
</dbReference>
<keyword evidence="3" id="KW-0378">Hydrolase</keyword>
<dbReference type="InterPro" id="IPR022894">
    <property type="entry name" value="Oligoribonuclease"/>
</dbReference>
<keyword evidence="8" id="KW-1185">Reference proteome</keyword>
<name>A0A0N4U380_DRAME</name>
<dbReference type="Proteomes" id="UP000038040">
    <property type="component" value="Unplaced"/>
</dbReference>
<dbReference type="PANTHER" id="PTHR11046">
    <property type="entry name" value="OLIGORIBONUCLEASE, MITOCHONDRIAL"/>
    <property type="match status" value="1"/>
</dbReference>
<dbReference type="InterPro" id="IPR012337">
    <property type="entry name" value="RNaseH-like_sf"/>
</dbReference>
<dbReference type="STRING" id="318479.A0A0N4U380"/>
<dbReference type="Proteomes" id="UP000274756">
    <property type="component" value="Unassembled WGS sequence"/>
</dbReference>
<gene>
    <name evidence="6" type="ORF">DME_LOCUS5535</name>
</gene>
<protein>
    <submittedName>
        <fullName evidence="9">Exonuclease domain-containing protein</fullName>
    </submittedName>
</protein>
<evidence type="ECO:0000256" key="1">
    <source>
        <dbReference type="ARBA" id="ARBA00009921"/>
    </source>
</evidence>
<dbReference type="NCBIfam" id="NF003765">
    <property type="entry name" value="PRK05359.1"/>
    <property type="match status" value="1"/>
</dbReference>
<dbReference type="SUPFAM" id="SSF53098">
    <property type="entry name" value="Ribonuclease H-like"/>
    <property type="match status" value="1"/>
</dbReference>
<sequence>MQRAIIEKNDAMIVNWSQNWLSARDKRIIWIDCEMTGLRRKDKIIEIACVIVGEQIDIVVHQPENVLADMKVWHKNTFAANGLLDSIRSNRISRISIKEAEKQVLFFCANAKLDLFYFYIFSQFSQFFCQILNHLTKYTRKGKCPLAGNSVSVDRMFINREMQNLAAHLHYRTIDVASFNEIVKRWYPEKYASMPAKSGKHRALDGILESIQELTWYCRNVFAETEIPVQFLL</sequence>
<dbReference type="OrthoDB" id="270189at2759"/>
<dbReference type="Pfam" id="PF00929">
    <property type="entry name" value="RNase_T"/>
    <property type="match status" value="2"/>
</dbReference>
<dbReference type="WBParaSite" id="DME_0000117501-mRNA-1">
    <property type="protein sequence ID" value="DME_0000117501-mRNA-1"/>
    <property type="gene ID" value="DME_0000117501"/>
</dbReference>
<evidence type="ECO:0000259" key="5">
    <source>
        <dbReference type="SMART" id="SM00479"/>
    </source>
</evidence>
<reference evidence="6 8" key="2">
    <citation type="submission" date="2018-11" db="EMBL/GenBank/DDBJ databases">
        <authorList>
            <consortium name="Pathogen Informatics"/>
        </authorList>
    </citation>
    <scope>NUCLEOTIDE SEQUENCE [LARGE SCALE GENOMIC DNA]</scope>
</reference>
<evidence type="ECO:0000256" key="4">
    <source>
        <dbReference type="ARBA" id="ARBA00022839"/>
    </source>
</evidence>
<keyword evidence="2" id="KW-0540">Nuclease</keyword>
<accession>A0A0N4U380</accession>
<evidence type="ECO:0000256" key="3">
    <source>
        <dbReference type="ARBA" id="ARBA00022801"/>
    </source>
</evidence>
<feature type="domain" description="Exonuclease" evidence="5">
    <location>
        <begin position="27"/>
        <end position="223"/>
    </location>
</feature>
<dbReference type="InterPro" id="IPR013520">
    <property type="entry name" value="Ribonucl_H"/>
</dbReference>
<keyword evidence="4" id="KW-0269">Exonuclease</keyword>
<dbReference type="Gene3D" id="3.30.420.10">
    <property type="entry name" value="Ribonuclease H-like superfamily/Ribonuclease H"/>
    <property type="match status" value="1"/>
</dbReference>
<dbReference type="PANTHER" id="PTHR11046:SF0">
    <property type="entry name" value="OLIGORIBONUCLEASE, MITOCHONDRIAL"/>
    <property type="match status" value="1"/>
</dbReference>
<dbReference type="SMART" id="SM00479">
    <property type="entry name" value="EXOIII"/>
    <property type="match status" value="1"/>
</dbReference>
<evidence type="ECO:0000313" key="9">
    <source>
        <dbReference type="WBParaSite" id="DME_0000117501-mRNA-1"/>
    </source>
</evidence>
<dbReference type="AlphaFoldDB" id="A0A0N4U380"/>
<organism evidence="7 9">
    <name type="scientific">Dracunculus medinensis</name>
    <name type="common">Guinea worm</name>
    <dbReference type="NCBI Taxonomy" id="318479"/>
    <lineage>
        <taxon>Eukaryota</taxon>
        <taxon>Metazoa</taxon>
        <taxon>Ecdysozoa</taxon>
        <taxon>Nematoda</taxon>
        <taxon>Chromadorea</taxon>
        <taxon>Rhabditida</taxon>
        <taxon>Spirurina</taxon>
        <taxon>Dracunculoidea</taxon>
        <taxon>Dracunculidae</taxon>
        <taxon>Dracunculus</taxon>
    </lineage>
</organism>
<dbReference type="InterPro" id="IPR036397">
    <property type="entry name" value="RNaseH_sf"/>
</dbReference>
<evidence type="ECO:0000313" key="7">
    <source>
        <dbReference type="Proteomes" id="UP000038040"/>
    </source>
</evidence>
<evidence type="ECO:0000313" key="8">
    <source>
        <dbReference type="Proteomes" id="UP000274756"/>
    </source>
</evidence>
<dbReference type="GO" id="GO:0000175">
    <property type="term" value="F:3'-5'-RNA exonuclease activity"/>
    <property type="evidence" value="ECO:0007669"/>
    <property type="project" value="InterPro"/>
</dbReference>
<evidence type="ECO:0000313" key="6">
    <source>
        <dbReference type="EMBL" id="VDN55562.1"/>
    </source>
</evidence>
<dbReference type="CDD" id="cd06135">
    <property type="entry name" value="Orn"/>
    <property type="match status" value="1"/>
</dbReference>
<reference evidence="9" key="1">
    <citation type="submission" date="2017-02" db="UniProtKB">
        <authorList>
            <consortium name="WormBaseParasite"/>
        </authorList>
    </citation>
    <scope>IDENTIFICATION</scope>
</reference>
<proteinExistence type="inferred from homology"/>
<evidence type="ECO:0000256" key="2">
    <source>
        <dbReference type="ARBA" id="ARBA00022722"/>
    </source>
</evidence>
<comment type="similarity">
    <text evidence="1">Belongs to the oligoribonuclease family.</text>
</comment>
<dbReference type="EMBL" id="UYYG01001152">
    <property type="protein sequence ID" value="VDN55562.1"/>
    <property type="molecule type" value="Genomic_DNA"/>
</dbReference>